<dbReference type="Gene3D" id="3.40.470.10">
    <property type="entry name" value="Uracil-DNA glycosylase-like domain"/>
    <property type="match status" value="1"/>
</dbReference>
<dbReference type="CDD" id="cd10031">
    <property type="entry name" value="UDG-F5_TTUDGB_like"/>
    <property type="match status" value="1"/>
</dbReference>
<dbReference type="InterPro" id="IPR036895">
    <property type="entry name" value="Uracil-DNA_glycosylase-like_sf"/>
</dbReference>
<evidence type="ECO:0000256" key="6">
    <source>
        <dbReference type="ARBA" id="ARBA00023014"/>
    </source>
</evidence>
<dbReference type="KEGG" id="tro:trd_A0197"/>
<dbReference type="GO" id="GO:0046872">
    <property type="term" value="F:metal ion binding"/>
    <property type="evidence" value="ECO:0007669"/>
    <property type="project" value="UniProtKB-KW"/>
</dbReference>
<dbReference type="InterPro" id="IPR044147">
    <property type="entry name" value="UdgB-like"/>
</dbReference>
<dbReference type="AlphaFoldDB" id="B9L332"/>
<dbReference type="HOGENOM" id="CLU_083279_0_0_0"/>
<dbReference type="EMBL" id="CP001276">
    <property type="protein sequence ID" value="ACM06544.1"/>
    <property type="molecule type" value="Genomic_DNA"/>
</dbReference>
<keyword evidence="7" id="KW-0234">DNA repair</keyword>
<dbReference type="Proteomes" id="UP000000447">
    <property type="component" value="Plasmid unnamed"/>
</dbReference>
<comment type="similarity">
    <text evidence="8">Belongs to the uracil-DNA glycosylase (UDG) superfamily. Type 5 (UDGb) family.</text>
</comment>
<keyword evidence="1" id="KW-0004">4Fe-4S</keyword>
<accession>B9L332</accession>
<dbReference type="Pfam" id="PF03167">
    <property type="entry name" value="UDG"/>
    <property type="match status" value="1"/>
</dbReference>
<proteinExistence type="inferred from homology"/>
<dbReference type="PANTHER" id="PTHR33693">
    <property type="entry name" value="TYPE-5 URACIL-DNA GLYCOSYLASE"/>
    <property type="match status" value="1"/>
</dbReference>
<keyword evidence="6" id="KW-0411">Iron-sulfur</keyword>
<dbReference type="SMART" id="SM00987">
    <property type="entry name" value="UreE_C"/>
    <property type="match status" value="1"/>
</dbReference>
<dbReference type="RefSeq" id="WP_012642531.1">
    <property type="nucleotide sequence ID" value="NC_011961.1"/>
</dbReference>
<evidence type="ECO:0000256" key="5">
    <source>
        <dbReference type="ARBA" id="ARBA00023004"/>
    </source>
</evidence>
<dbReference type="InterPro" id="IPR051536">
    <property type="entry name" value="UDG_Type-4/5"/>
</dbReference>
<keyword evidence="12" id="KW-1185">Reference proteome</keyword>
<gene>
    <name evidence="11" type="ordered locus">trd_A0197</name>
</gene>
<sequence>MDRTVDRLSALAQRIVACAACPRLVAYRAAVAQAKRRAYRDEDYWGKPVPGFGDPQARVIVVGLAPAAHGGNRTGRMFTGDASGDFLYRALYRVGLANQPVSRQRGDGLALREAYITAACRCAPPDNRPTREELARCRPYLVEELGLLEQAQVLVCLGQIAFEAALAALRELGAGQPEPVGEVATPRPRFRHGALYRWPALPWRNSTLWLIASYHPSRRNTQTGLLDEAMLDAIFRTARQLADETQSNATG</sequence>
<reference evidence="11 12" key="1">
    <citation type="journal article" date="2009" name="PLoS ONE">
        <title>Complete genome sequence of the aerobic CO-oxidizing thermophile Thermomicrobium roseum.</title>
        <authorList>
            <person name="Wu D."/>
            <person name="Raymond J."/>
            <person name="Wu M."/>
            <person name="Chatterji S."/>
            <person name="Ren Q."/>
            <person name="Graham J.E."/>
            <person name="Bryant D.A."/>
            <person name="Robb F."/>
            <person name="Colman A."/>
            <person name="Tallon L.J."/>
            <person name="Badger J.H."/>
            <person name="Madupu R."/>
            <person name="Ward N.L."/>
            <person name="Eisen J.A."/>
        </authorList>
    </citation>
    <scope>NUCLEOTIDE SEQUENCE [LARGE SCALE GENOMIC DNA]</scope>
    <source>
        <strain evidence="12">ATCC 27502 / DSM 5159 / P-2</strain>
        <plasmid evidence="11">unnamed</plasmid>
    </source>
</reference>
<dbReference type="GO" id="GO:0051539">
    <property type="term" value="F:4 iron, 4 sulfur cluster binding"/>
    <property type="evidence" value="ECO:0007669"/>
    <property type="project" value="UniProtKB-KW"/>
</dbReference>
<dbReference type="GO" id="GO:0004844">
    <property type="term" value="F:uracil DNA N-glycosylase activity"/>
    <property type="evidence" value="ECO:0007669"/>
    <property type="project" value="InterPro"/>
</dbReference>
<evidence type="ECO:0000256" key="4">
    <source>
        <dbReference type="ARBA" id="ARBA00022801"/>
    </source>
</evidence>
<evidence type="ECO:0000259" key="10">
    <source>
        <dbReference type="SMART" id="SM00986"/>
    </source>
</evidence>
<keyword evidence="5" id="KW-0408">Iron</keyword>
<name>B9L332_THERP</name>
<dbReference type="eggNOG" id="COG1573">
    <property type="taxonomic scope" value="Bacteria"/>
</dbReference>
<feature type="domain" description="Uracil-DNA glycosylase-like" evidence="10">
    <location>
        <begin position="50"/>
        <end position="235"/>
    </location>
</feature>
<dbReference type="GO" id="GO:0033958">
    <property type="term" value="F:DNA-deoxyinosine glycosylase activity"/>
    <property type="evidence" value="ECO:0007669"/>
    <property type="project" value="InterPro"/>
</dbReference>
<evidence type="ECO:0000256" key="2">
    <source>
        <dbReference type="ARBA" id="ARBA00022723"/>
    </source>
</evidence>
<keyword evidence="2" id="KW-0479">Metal-binding</keyword>
<evidence type="ECO:0000313" key="11">
    <source>
        <dbReference type="EMBL" id="ACM06544.1"/>
    </source>
</evidence>
<dbReference type="GO" id="GO:0006284">
    <property type="term" value="P:base-excision repair"/>
    <property type="evidence" value="ECO:0007669"/>
    <property type="project" value="InterPro"/>
</dbReference>
<evidence type="ECO:0000256" key="7">
    <source>
        <dbReference type="ARBA" id="ARBA00023204"/>
    </source>
</evidence>
<evidence type="ECO:0000313" key="12">
    <source>
        <dbReference type="Proteomes" id="UP000000447"/>
    </source>
</evidence>
<dbReference type="PANTHER" id="PTHR33693:SF3">
    <property type="entry name" value="TYPE-5 URACIL-DNA GLYCOSYLASE"/>
    <property type="match status" value="1"/>
</dbReference>
<geneLocation type="plasmid" evidence="12">
    <name>Tros</name>
</geneLocation>
<evidence type="ECO:0000256" key="9">
    <source>
        <dbReference type="ARBA" id="ARBA00023887"/>
    </source>
</evidence>
<keyword evidence="3" id="KW-0227">DNA damage</keyword>
<evidence type="ECO:0000256" key="8">
    <source>
        <dbReference type="ARBA" id="ARBA00023779"/>
    </source>
</evidence>
<organism evidence="11 12">
    <name type="scientific">Thermomicrobium roseum (strain ATCC 27502 / DSM 5159 / P-2)</name>
    <dbReference type="NCBI Taxonomy" id="309801"/>
    <lineage>
        <taxon>Bacteria</taxon>
        <taxon>Pseudomonadati</taxon>
        <taxon>Thermomicrobiota</taxon>
        <taxon>Thermomicrobia</taxon>
        <taxon>Thermomicrobiales</taxon>
        <taxon>Thermomicrobiaceae</taxon>
        <taxon>Thermomicrobium</taxon>
    </lineage>
</organism>
<keyword evidence="4" id="KW-0378">Hydrolase</keyword>
<evidence type="ECO:0000256" key="3">
    <source>
        <dbReference type="ARBA" id="ARBA00022763"/>
    </source>
</evidence>
<dbReference type="OrthoDB" id="5290748at2"/>
<dbReference type="InterPro" id="IPR005122">
    <property type="entry name" value="Uracil-DNA_glycosylase-like"/>
</dbReference>
<dbReference type="SUPFAM" id="SSF52141">
    <property type="entry name" value="Uracil-DNA glycosylase-like"/>
    <property type="match status" value="1"/>
</dbReference>
<evidence type="ECO:0000256" key="1">
    <source>
        <dbReference type="ARBA" id="ARBA00022485"/>
    </source>
</evidence>
<dbReference type="SMART" id="SM00986">
    <property type="entry name" value="UDG"/>
    <property type="match status" value="1"/>
</dbReference>
<keyword evidence="11" id="KW-0614">Plasmid</keyword>
<protein>
    <recommendedName>
        <fullName evidence="9">Type-5 uracil-DNA glycosylase</fullName>
    </recommendedName>
</protein>